<sequence length="72" mass="8175">MNLWIGRRGVVTDLRDIHRIEQVMIAAVIAVHIDFAFFPPECCPLLHPAMFSARPAQRSREQVHLNSTFCGS</sequence>
<name>A0A3S4J9R1_SALET</name>
<dbReference type="AlphaFoldDB" id="A0A3S4J9R1"/>
<dbReference type="EMBL" id="LR134190">
    <property type="protein sequence ID" value="VEB52965.1"/>
    <property type="molecule type" value="Genomic_DNA"/>
</dbReference>
<proteinExistence type="predicted"/>
<evidence type="ECO:0000313" key="2">
    <source>
        <dbReference type="Proteomes" id="UP000269208"/>
    </source>
</evidence>
<accession>A0A3S4J9R1</accession>
<evidence type="ECO:0000313" key="1">
    <source>
        <dbReference type="EMBL" id="VEB52965.1"/>
    </source>
</evidence>
<protein>
    <submittedName>
        <fullName evidence="1">Uncharacterized protein</fullName>
    </submittedName>
</protein>
<dbReference type="Proteomes" id="UP000269208">
    <property type="component" value="Chromosome"/>
</dbReference>
<reference evidence="1 2" key="1">
    <citation type="submission" date="2018-12" db="EMBL/GenBank/DDBJ databases">
        <authorList>
            <consortium name="Pathogen Informatics"/>
        </authorList>
    </citation>
    <scope>NUCLEOTIDE SEQUENCE [LARGE SCALE GENOMIC DNA]</scope>
    <source>
        <strain evidence="1 2">NCTC6754</strain>
    </source>
</reference>
<organism evidence="1 2">
    <name type="scientific">Salmonella enterica I</name>
    <dbReference type="NCBI Taxonomy" id="59201"/>
    <lineage>
        <taxon>Bacteria</taxon>
        <taxon>Pseudomonadati</taxon>
        <taxon>Pseudomonadota</taxon>
        <taxon>Gammaproteobacteria</taxon>
        <taxon>Enterobacterales</taxon>
        <taxon>Enterobacteriaceae</taxon>
        <taxon>Salmonella</taxon>
    </lineage>
</organism>
<gene>
    <name evidence="1" type="ORF">NCTC6754_02503</name>
</gene>